<gene>
    <name evidence="3" type="ORF">IFR04_002618</name>
</gene>
<comment type="caution">
    <text evidence="3">The sequence shown here is derived from an EMBL/GenBank/DDBJ whole genome shotgun (WGS) entry which is preliminary data.</text>
</comment>
<dbReference type="AlphaFoldDB" id="A0A8H7WG08"/>
<evidence type="ECO:0000259" key="2">
    <source>
        <dbReference type="Pfam" id="PF13383"/>
    </source>
</evidence>
<protein>
    <recommendedName>
        <fullName evidence="2">Methyltransferase domain-containing protein</fullName>
    </recommendedName>
</protein>
<dbReference type="OrthoDB" id="10006218at2759"/>
<dbReference type="Pfam" id="PF13383">
    <property type="entry name" value="Methyltransf_22"/>
    <property type="match status" value="1"/>
</dbReference>
<feature type="domain" description="Methyltransferase" evidence="2">
    <location>
        <begin position="97"/>
        <end position="238"/>
    </location>
</feature>
<dbReference type="InterPro" id="IPR026913">
    <property type="entry name" value="METTL24"/>
</dbReference>
<feature type="signal peptide" evidence="1">
    <location>
        <begin position="1"/>
        <end position="26"/>
    </location>
</feature>
<keyword evidence="1" id="KW-0732">Signal</keyword>
<dbReference type="PANTHER" id="PTHR32026">
    <property type="entry name" value="METHYLTRANSFERASE-LIKE PROTEIN 24"/>
    <property type="match status" value="1"/>
</dbReference>
<keyword evidence="4" id="KW-1185">Reference proteome</keyword>
<evidence type="ECO:0000313" key="3">
    <source>
        <dbReference type="EMBL" id="KAG4424214.1"/>
    </source>
</evidence>
<reference evidence="3" key="1">
    <citation type="submission" date="2021-02" db="EMBL/GenBank/DDBJ databases">
        <title>Genome sequence Cadophora malorum strain M34.</title>
        <authorList>
            <person name="Stefanovic E."/>
            <person name="Vu D."/>
            <person name="Scully C."/>
            <person name="Dijksterhuis J."/>
            <person name="Roader J."/>
            <person name="Houbraken J."/>
        </authorList>
    </citation>
    <scope>NUCLEOTIDE SEQUENCE</scope>
    <source>
        <strain evidence="3">M34</strain>
    </source>
</reference>
<accession>A0A8H7WG08</accession>
<dbReference type="Proteomes" id="UP000664132">
    <property type="component" value="Unassembled WGS sequence"/>
</dbReference>
<dbReference type="PANTHER" id="PTHR32026:SF10">
    <property type="entry name" value="METHYLTRANSFERASE-LIKE PROTEIN 24-RELATED"/>
    <property type="match status" value="1"/>
</dbReference>
<evidence type="ECO:0000256" key="1">
    <source>
        <dbReference type="SAM" id="SignalP"/>
    </source>
</evidence>
<organism evidence="3 4">
    <name type="scientific">Cadophora malorum</name>
    <dbReference type="NCBI Taxonomy" id="108018"/>
    <lineage>
        <taxon>Eukaryota</taxon>
        <taxon>Fungi</taxon>
        <taxon>Dikarya</taxon>
        <taxon>Ascomycota</taxon>
        <taxon>Pezizomycotina</taxon>
        <taxon>Leotiomycetes</taxon>
        <taxon>Helotiales</taxon>
        <taxon>Ploettnerulaceae</taxon>
        <taxon>Cadophora</taxon>
    </lineage>
</organism>
<feature type="chain" id="PRO_5034502675" description="Methyltransferase domain-containing protein" evidence="1">
    <location>
        <begin position="27"/>
        <end position="335"/>
    </location>
</feature>
<sequence>MAKLFFTLSATCLLLLLFTVTFRSHGSETWGLNSLSTQSTPVDYNFSRDPHLQARLAHAEKLWEQSVKDRQQMVLAFGSRTRFPDGYIYPYNVWDFARPSFFCPHDLERVGTLGDGGKVVCGMSRYERESPGPSSESNPASTLIVYSFGVSTDSSFEAALLKRTNCEIWGYDYTVASFAEDIPGHQLPRTHFSQIGISEVTDEKRDPKFFTVQDLMRRNGHEYIDIVKMDIEGAEFGALTSLIGSLPKDANGKHTPLPFGQLLIELHFDEGGSNQGGPRDLKTWMAWWSALEEHGLRPVNNEDNWIGDVGSGKPRFMEYTMINVLQREQNKLLWE</sequence>
<proteinExistence type="predicted"/>
<name>A0A8H7WG08_9HELO</name>
<evidence type="ECO:0000313" key="4">
    <source>
        <dbReference type="Proteomes" id="UP000664132"/>
    </source>
</evidence>
<dbReference type="EMBL" id="JAFJYH010000023">
    <property type="protein sequence ID" value="KAG4424214.1"/>
    <property type="molecule type" value="Genomic_DNA"/>
</dbReference>
<dbReference type="InterPro" id="IPR025714">
    <property type="entry name" value="Methyltranfer_dom"/>
</dbReference>